<evidence type="ECO:0000313" key="4">
    <source>
        <dbReference type="EMBL" id="GGH91316.1"/>
    </source>
</evidence>
<gene>
    <name evidence="4" type="ORF">GCM10011495_39150</name>
</gene>
<organism evidence="4 5">
    <name type="scientific">Hymenobacter frigidus</name>
    <dbReference type="NCBI Taxonomy" id="1524095"/>
    <lineage>
        <taxon>Bacteria</taxon>
        <taxon>Pseudomonadati</taxon>
        <taxon>Bacteroidota</taxon>
        <taxon>Cytophagia</taxon>
        <taxon>Cytophagales</taxon>
        <taxon>Hymenobacteraceae</taxon>
        <taxon>Hymenobacter</taxon>
    </lineage>
</organism>
<dbReference type="Pfam" id="PF18962">
    <property type="entry name" value="Por_Secre_tail"/>
    <property type="match status" value="1"/>
</dbReference>
<dbReference type="Pfam" id="PF11999">
    <property type="entry name" value="Ice_binding"/>
    <property type="match status" value="1"/>
</dbReference>
<comment type="similarity">
    <text evidence="1">Belongs to the ice-binding protein family.</text>
</comment>
<accession>A0ABQ2AKS0</accession>
<dbReference type="EMBL" id="BMGY01000069">
    <property type="protein sequence ID" value="GGH91316.1"/>
    <property type="molecule type" value="Genomic_DNA"/>
</dbReference>
<protein>
    <recommendedName>
        <fullName evidence="3">Secretion system C-terminal sorting domain-containing protein</fullName>
    </recommendedName>
</protein>
<evidence type="ECO:0000313" key="5">
    <source>
        <dbReference type="Proteomes" id="UP000637774"/>
    </source>
</evidence>
<keyword evidence="2" id="KW-0732">Signal</keyword>
<dbReference type="InterPro" id="IPR021884">
    <property type="entry name" value="Ice-bd_prot"/>
</dbReference>
<evidence type="ECO:0000256" key="1">
    <source>
        <dbReference type="ARBA" id="ARBA00005445"/>
    </source>
</evidence>
<feature type="domain" description="Secretion system C-terminal sorting" evidence="3">
    <location>
        <begin position="437"/>
        <end position="509"/>
    </location>
</feature>
<dbReference type="InterPro" id="IPR026444">
    <property type="entry name" value="Secre_tail"/>
</dbReference>
<evidence type="ECO:0000256" key="2">
    <source>
        <dbReference type="ARBA" id="ARBA00022729"/>
    </source>
</evidence>
<name>A0ABQ2AKS0_9BACT</name>
<dbReference type="NCBIfam" id="TIGR04183">
    <property type="entry name" value="Por_Secre_tail"/>
    <property type="match status" value="1"/>
</dbReference>
<reference evidence="5" key="1">
    <citation type="journal article" date="2019" name="Int. J. Syst. Evol. Microbiol.">
        <title>The Global Catalogue of Microorganisms (GCM) 10K type strain sequencing project: providing services to taxonomists for standard genome sequencing and annotation.</title>
        <authorList>
            <consortium name="The Broad Institute Genomics Platform"/>
            <consortium name="The Broad Institute Genome Sequencing Center for Infectious Disease"/>
            <person name="Wu L."/>
            <person name="Ma J."/>
        </authorList>
    </citation>
    <scope>NUCLEOTIDE SEQUENCE [LARGE SCALE GENOMIC DNA]</scope>
    <source>
        <strain evidence="5">CGMCC 1.14966</strain>
    </source>
</reference>
<keyword evidence="5" id="KW-1185">Reference proteome</keyword>
<evidence type="ECO:0000259" key="3">
    <source>
        <dbReference type="Pfam" id="PF18962"/>
    </source>
</evidence>
<sequence length="512" mass="50801">MGAFDNVGPSVIRGDIGTNAGAFSGFPPGVVTGSIHVADTRSTQAATDVQAAFAHMSNIACVVPLAVYGGPVTNPQVLTPNSYCVGAATTLAGSLILDGQNNPNALFFLRVSGALTTGEGSTVTLINGASLSNVYWQVTGRVDLGRNSTLRGTLIVDGAINMIQGATLLGRGLTRAGAITIDSNTATLSCDAGFSYASSSFCQNGSNPSPTGTSTAGGTYSSTTGLSINANTGTITLATSTPGTYTVTRTTPTCSSTANVTIAAPATTGFSYSSAAYCTNATGNQAAVLASGSTTGGTFTSGTGLTLNATTGAITPSSSTPGAYTVTYSVTGNCPASSTRPVTINAVPTAPTLTSSGTTATGITLTSSAAAGNQFFLNGVAVAGATGQTYFINSGTRNGSYTVTTTSAAGCTSAASAPVAVVVTAARTAATGPTLNVYPNPTPDGQLQVELVGSPKAVELTVRNVLGQAVFHRSAAAGGQLLMLDLSALPAGVYVLQGRSADGTTERRFVRE</sequence>
<proteinExistence type="inferred from homology"/>
<comment type="caution">
    <text evidence="4">The sequence shown here is derived from an EMBL/GenBank/DDBJ whole genome shotgun (WGS) entry which is preliminary data.</text>
</comment>
<dbReference type="Proteomes" id="UP000637774">
    <property type="component" value="Unassembled WGS sequence"/>
</dbReference>